<reference evidence="2 3" key="1">
    <citation type="journal article" date="2021" name="Commun. Biol.">
        <title>The genome of Shorea leprosula (Dipterocarpaceae) highlights the ecological relevance of drought in aseasonal tropical rainforests.</title>
        <authorList>
            <person name="Ng K.K.S."/>
            <person name="Kobayashi M.J."/>
            <person name="Fawcett J.A."/>
            <person name="Hatakeyama M."/>
            <person name="Paape T."/>
            <person name="Ng C.H."/>
            <person name="Ang C.C."/>
            <person name="Tnah L.H."/>
            <person name="Lee C.T."/>
            <person name="Nishiyama T."/>
            <person name="Sese J."/>
            <person name="O'Brien M.J."/>
            <person name="Copetti D."/>
            <person name="Mohd Noor M.I."/>
            <person name="Ong R.C."/>
            <person name="Putra M."/>
            <person name="Sireger I.Z."/>
            <person name="Indrioko S."/>
            <person name="Kosugi Y."/>
            <person name="Izuno A."/>
            <person name="Isagi Y."/>
            <person name="Lee S.L."/>
            <person name="Shimizu K.K."/>
        </authorList>
    </citation>
    <scope>NUCLEOTIDE SEQUENCE [LARGE SCALE GENOMIC DNA]</scope>
    <source>
        <strain evidence="2">214</strain>
    </source>
</reference>
<proteinExistence type="predicted"/>
<keyword evidence="1" id="KW-1133">Transmembrane helix</keyword>
<evidence type="ECO:0000313" key="3">
    <source>
        <dbReference type="Proteomes" id="UP001054252"/>
    </source>
</evidence>
<comment type="caution">
    <text evidence="2">The sequence shown here is derived from an EMBL/GenBank/DDBJ whole genome shotgun (WGS) entry which is preliminary data.</text>
</comment>
<name>A0AAV5K897_9ROSI</name>
<dbReference type="Proteomes" id="UP001054252">
    <property type="component" value="Unassembled WGS sequence"/>
</dbReference>
<keyword evidence="3" id="KW-1185">Reference proteome</keyword>
<protein>
    <submittedName>
        <fullName evidence="2">Uncharacterized protein</fullName>
    </submittedName>
</protein>
<gene>
    <name evidence="2" type="ORF">SLEP1_g30362</name>
</gene>
<organism evidence="2 3">
    <name type="scientific">Rubroshorea leprosula</name>
    <dbReference type="NCBI Taxonomy" id="152421"/>
    <lineage>
        <taxon>Eukaryota</taxon>
        <taxon>Viridiplantae</taxon>
        <taxon>Streptophyta</taxon>
        <taxon>Embryophyta</taxon>
        <taxon>Tracheophyta</taxon>
        <taxon>Spermatophyta</taxon>
        <taxon>Magnoliopsida</taxon>
        <taxon>eudicotyledons</taxon>
        <taxon>Gunneridae</taxon>
        <taxon>Pentapetalae</taxon>
        <taxon>rosids</taxon>
        <taxon>malvids</taxon>
        <taxon>Malvales</taxon>
        <taxon>Dipterocarpaceae</taxon>
        <taxon>Rubroshorea</taxon>
    </lineage>
</organism>
<keyword evidence="1" id="KW-0472">Membrane</keyword>
<feature type="transmembrane region" description="Helical" evidence="1">
    <location>
        <begin position="52"/>
        <end position="75"/>
    </location>
</feature>
<sequence>MVGECEFTDEVLVSDLFIGPRHAGVYIAPYYRQRARVYGAILPRKILSILKIILTTLIFTVPLFADIYLVGKVLVYRENFSHR</sequence>
<dbReference type="EMBL" id="BPVZ01000054">
    <property type="protein sequence ID" value="GKV20204.1"/>
    <property type="molecule type" value="Genomic_DNA"/>
</dbReference>
<evidence type="ECO:0000313" key="2">
    <source>
        <dbReference type="EMBL" id="GKV20204.1"/>
    </source>
</evidence>
<accession>A0AAV5K897</accession>
<evidence type="ECO:0000256" key="1">
    <source>
        <dbReference type="SAM" id="Phobius"/>
    </source>
</evidence>
<dbReference type="AlphaFoldDB" id="A0AAV5K897"/>
<keyword evidence="1" id="KW-0812">Transmembrane</keyword>